<evidence type="ECO:0000313" key="1">
    <source>
        <dbReference type="EMBL" id="ACA75378.1"/>
    </source>
</evidence>
<name>B1JEB7_PSEPW</name>
<dbReference type="OrthoDB" id="6904262at2"/>
<dbReference type="EMBL" id="CP000949">
    <property type="protein sequence ID" value="ACA75378.1"/>
    <property type="molecule type" value="Genomic_DNA"/>
</dbReference>
<gene>
    <name evidence="1" type="ordered locus">PputW619_4902</name>
</gene>
<sequence>MDATHLDTRIFEQRLNIKPAPWLTLETWEDLQLCLRYSQAIANESYSMETQPAPWFSVVLATLQSLHFTLLEHTHKKIVYEPHLLALSDVYNGYIPPPRDKGPWFKSMEKNVQAAVNSAGMRTVSVMNASSHLSIEMDHEGDAIPVGILFYVYCITDPDEPTKKLNLIFDHLGARFNPVAFAPLRTELQSRNREKLRAILKRELE</sequence>
<dbReference type="HOGENOM" id="CLU_1336581_0_0_6"/>
<dbReference type="KEGG" id="ppw:PputW619_4902"/>
<proteinExistence type="predicted"/>
<reference evidence="1" key="1">
    <citation type="submission" date="2008-02" db="EMBL/GenBank/DDBJ databases">
        <title>Complete sequence of Psuedomonas putida W619.</title>
        <authorList>
            <consortium name="US DOE Joint Genome Institute"/>
            <person name="Copeland A."/>
            <person name="Lucas S."/>
            <person name="Lapidus A."/>
            <person name="Barry K."/>
            <person name="Detter J.C."/>
            <person name="Glavina del Rio T."/>
            <person name="Dalin E."/>
            <person name="Tice H."/>
            <person name="Pitluck S."/>
            <person name="Chain P."/>
            <person name="Malfatti S."/>
            <person name="Shin M."/>
            <person name="Vergez L."/>
            <person name="Schmutz J."/>
            <person name="Larimer F."/>
            <person name="Land M."/>
            <person name="Hauser L."/>
            <person name="Kyrpides N."/>
            <person name="Kim E."/>
            <person name="Taghavi S."/>
            <person name="Vangronsveld D."/>
            <person name="van der Lelie D."/>
            <person name="Richardson P."/>
        </authorList>
    </citation>
    <scope>NUCLEOTIDE SEQUENCE</scope>
    <source>
        <strain evidence="1">W619</strain>
    </source>
</reference>
<organism evidence="1">
    <name type="scientific">Pseudomonas putida (strain W619)</name>
    <dbReference type="NCBI Taxonomy" id="390235"/>
    <lineage>
        <taxon>Bacteria</taxon>
        <taxon>Pseudomonadati</taxon>
        <taxon>Pseudomonadota</taxon>
        <taxon>Gammaproteobacteria</taxon>
        <taxon>Pseudomonadales</taxon>
        <taxon>Pseudomonadaceae</taxon>
        <taxon>Pseudomonas</taxon>
    </lineage>
</organism>
<dbReference type="AlphaFoldDB" id="B1JEB7"/>
<accession>B1JEB7</accession>
<protein>
    <submittedName>
        <fullName evidence="1">Uncharacterized protein</fullName>
    </submittedName>
</protein>